<dbReference type="SUPFAM" id="SSF46894">
    <property type="entry name" value="C-terminal effector domain of the bipartite response regulators"/>
    <property type="match status" value="1"/>
</dbReference>
<evidence type="ECO:0000259" key="7">
    <source>
        <dbReference type="PROSITE" id="PS50043"/>
    </source>
</evidence>
<dbReference type="PROSITE" id="PS50110">
    <property type="entry name" value="RESPONSE_REGULATORY"/>
    <property type="match status" value="1"/>
</dbReference>
<reference evidence="9 10" key="1">
    <citation type="submission" date="2019-03" db="EMBL/GenBank/DDBJ databases">
        <title>Genomic Encyclopedia of Type Strains, Phase IV (KMG-IV): sequencing the most valuable type-strain genomes for metagenomic binning, comparative biology and taxonomic classification.</title>
        <authorList>
            <person name="Goeker M."/>
        </authorList>
    </citation>
    <scope>NUCLEOTIDE SEQUENCE [LARGE SCALE GENOMIC DNA]</scope>
    <source>
        <strain evidence="9 10">DSM 15505</strain>
    </source>
</reference>
<dbReference type="InterPro" id="IPR001789">
    <property type="entry name" value="Sig_transdc_resp-reg_receiver"/>
</dbReference>
<dbReference type="PRINTS" id="PR00038">
    <property type="entry name" value="HTHLUXR"/>
</dbReference>
<feature type="domain" description="HTH luxR-type" evidence="7">
    <location>
        <begin position="137"/>
        <end position="202"/>
    </location>
</feature>
<dbReference type="Pfam" id="PF00072">
    <property type="entry name" value="Response_reg"/>
    <property type="match status" value="1"/>
</dbReference>
<dbReference type="InterPro" id="IPR000792">
    <property type="entry name" value="Tscrpt_reg_LuxR_C"/>
</dbReference>
<evidence type="ECO:0000256" key="1">
    <source>
        <dbReference type="ARBA" id="ARBA00022553"/>
    </source>
</evidence>
<feature type="modified residue" description="4-aspartylphosphate" evidence="6">
    <location>
        <position position="55"/>
    </location>
</feature>
<dbReference type="PANTHER" id="PTHR44688:SF16">
    <property type="entry name" value="DNA-BINDING TRANSCRIPTIONAL ACTIVATOR DEVR_DOSR"/>
    <property type="match status" value="1"/>
</dbReference>
<proteinExistence type="predicted"/>
<keyword evidence="5" id="KW-0804">Transcription</keyword>
<dbReference type="FunFam" id="3.40.50.2300:FF:000018">
    <property type="entry name" value="DNA-binding transcriptional regulator NtrC"/>
    <property type="match status" value="1"/>
</dbReference>
<evidence type="ECO:0000259" key="8">
    <source>
        <dbReference type="PROSITE" id="PS50110"/>
    </source>
</evidence>
<accession>A0A4R7JUC5</accession>
<keyword evidence="10" id="KW-1185">Reference proteome</keyword>
<evidence type="ECO:0000313" key="9">
    <source>
        <dbReference type="EMBL" id="TDT41436.1"/>
    </source>
</evidence>
<feature type="domain" description="Response regulatory" evidence="8">
    <location>
        <begin position="6"/>
        <end position="121"/>
    </location>
</feature>
<dbReference type="Gene3D" id="3.40.50.2300">
    <property type="match status" value="1"/>
</dbReference>
<protein>
    <submittedName>
        <fullName evidence="9">LuxR family two component transcriptional regulator</fullName>
    </submittedName>
</protein>
<comment type="caution">
    <text evidence="9">The sequence shown here is derived from an EMBL/GenBank/DDBJ whole genome shotgun (WGS) entry which is preliminary data.</text>
</comment>
<keyword evidence="2" id="KW-0902">Two-component regulatory system</keyword>
<evidence type="ECO:0000313" key="10">
    <source>
        <dbReference type="Proteomes" id="UP000295830"/>
    </source>
</evidence>
<dbReference type="InterPro" id="IPR011006">
    <property type="entry name" value="CheY-like_superfamily"/>
</dbReference>
<dbReference type="InterPro" id="IPR036388">
    <property type="entry name" value="WH-like_DNA-bd_sf"/>
</dbReference>
<evidence type="ECO:0000256" key="4">
    <source>
        <dbReference type="ARBA" id="ARBA00023125"/>
    </source>
</evidence>
<dbReference type="EMBL" id="SOAX01000003">
    <property type="protein sequence ID" value="TDT41436.1"/>
    <property type="molecule type" value="Genomic_DNA"/>
</dbReference>
<dbReference type="GO" id="GO:0003677">
    <property type="term" value="F:DNA binding"/>
    <property type="evidence" value="ECO:0007669"/>
    <property type="project" value="UniProtKB-KW"/>
</dbReference>
<dbReference type="PROSITE" id="PS00622">
    <property type="entry name" value="HTH_LUXR_1"/>
    <property type="match status" value="1"/>
</dbReference>
<keyword evidence="1 6" id="KW-0597">Phosphoprotein</keyword>
<dbReference type="GO" id="GO:0000160">
    <property type="term" value="P:phosphorelay signal transduction system"/>
    <property type="evidence" value="ECO:0007669"/>
    <property type="project" value="UniProtKB-KW"/>
</dbReference>
<dbReference type="SMART" id="SM00448">
    <property type="entry name" value="REC"/>
    <property type="match status" value="1"/>
</dbReference>
<dbReference type="CDD" id="cd17537">
    <property type="entry name" value="REC_FixJ"/>
    <property type="match status" value="1"/>
</dbReference>
<keyword evidence="3" id="KW-0805">Transcription regulation</keyword>
<dbReference type="GO" id="GO:0006355">
    <property type="term" value="P:regulation of DNA-templated transcription"/>
    <property type="evidence" value="ECO:0007669"/>
    <property type="project" value="InterPro"/>
</dbReference>
<dbReference type="Pfam" id="PF00196">
    <property type="entry name" value="GerE"/>
    <property type="match status" value="1"/>
</dbReference>
<dbReference type="OrthoDB" id="9802186at2"/>
<dbReference type="InterPro" id="IPR016032">
    <property type="entry name" value="Sig_transdc_resp-reg_C-effctor"/>
</dbReference>
<dbReference type="PROSITE" id="PS50043">
    <property type="entry name" value="HTH_LUXR_2"/>
    <property type="match status" value="1"/>
</dbReference>
<dbReference type="PANTHER" id="PTHR44688">
    <property type="entry name" value="DNA-BINDING TRANSCRIPTIONAL ACTIVATOR DEVR_DOSR"/>
    <property type="match status" value="1"/>
</dbReference>
<dbReference type="SMART" id="SM00421">
    <property type="entry name" value="HTH_LUXR"/>
    <property type="match status" value="1"/>
</dbReference>
<dbReference type="Gene3D" id="1.10.10.10">
    <property type="entry name" value="Winged helix-like DNA-binding domain superfamily/Winged helix DNA-binding domain"/>
    <property type="match status" value="1"/>
</dbReference>
<evidence type="ECO:0000256" key="6">
    <source>
        <dbReference type="PROSITE-ProRule" id="PRU00169"/>
    </source>
</evidence>
<dbReference type="RefSeq" id="WP_133735802.1">
    <property type="nucleotide sequence ID" value="NZ_SOAX01000003.1"/>
</dbReference>
<gene>
    <name evidence="9" type="ORF">DES49_1520</name>
</gene>
<evidence type="ECO:0000256" key="3">
    <source>
        <dbReference type="ARBA" id="ARBA00023015"/>
    </source>
</evidence>
<dbReference type="Proteomes" id="UP000295830">
    <property type="component" value="Unassembled WGS sequence"/>
</dbReference>
<organism evidence="9 10">
    <name type="scientific">Halospina denitrificans</name>
    <dbReference type="NCBI Taxonomy" id="332522"/>
    <lineage>
        <taxon>Bacteria</taxon>
        <taxon>Pseudomonadati</taxon>
        <taxon>Pseudomonadota</taxon>
        <taxon>Gammaproteobacteria</taxon>
        <taxon>Halospina</taxon>
    </lineage>
</organism>
<evidence type="ECO:0000256" key="5">
    <source>
        <dbReference type="ARBA" id="ARBA00023163"/>
    </source>
</evidence>
<name>A0A4R7JUC5_9GAMM</name>
<evidence type="ECO:0000256" key="2">
    <source>
        <dbReference type="ARBA" id="ARBA00023012"/>
    </source>
</evidence>
<keyword evidence="4" id="KW-0238">DNA-binding</keyword>
<dbReference type="AlphaFoldDB" id="A0A4R7JUC5"/>
<dbReference type="CDD" id="cd06170">
    <property type="entry name" value="LuxR_C_like"/>
    <property type="match status" value="1"/>
</dbReference>
<sequence>MNENATVLIIDDDPGIRQALELLMASSGLAARTYESGRDFLDAEKPEGAACVLLDLSMPDMDGMEVQRQLQEQDPSLPVIFLTGHGDVPVAVRALKHGAMDFFQKPDFDHQELLQTIRQALTAHEATLSTSAEQQRIRDGIDSLSRRELEVARLAAAGKANKVIGIELGISERTVEVHRGRAMKKLGLRRAADLVRAEPTLAEVASD</sequence>
<dbReference type="SUPFAM" id="SSF52172">
    <property type="entry name" value="CheY-like"/>
    <property type="match status" value="1"/>
</dbReference>